<comment type="caution">
    <text evidence="4">The sequence shown here is derived from an EMBL/GenBank/DDBJ whole genome shotgun (WGS) entry which is preliminary data.</text>
</comment>
<feature type="region of interest" description="Disordered" evidence="2">
    <location>
        <begin position="1"/>
        <end position="91"/>
    </location>
</feature>
<dbReference type="InterPro" id="IPR001138">
    <property type="entry name" value="Zn2Cys6_DnaBD"/>
</dbReference>
<evidence type="ECO:0000313" key="5">
    <source>
        <dbReference type="Proteomes" id="UP000076552"/>
    </source>
</evidence>
<dbReference type="PANTHER" id="PTHR35392:SF5">
    <property type="entry name" value="ZN(2)-C6 FUNGAL-TYPE DOMAIN-CONTAINING PROTEIN"/>
    <property type="match status" value="1"/>
</dbReference>
<keyword evidence="1" id="KW-0539">Nucleus</keyword>
<dbReference type="EMBL" id="LFIV01000123">
    <property type="protein sequence ID" value="KZL68347.1"/>
    <property type="molecule type" value="Genomic_DNA"/>
</dbReference>
<feature type="domain" description="Zn(2)-C6 fungal-type" evidence="3">
    <location>
        <begin position="378"/>
        <end position="410"/>
    </location>
</feature>
<accession>A0A161Y8W0</accession>
<evidence type="ECO:0000259" key="3">
    <source>
        <dbReference type="PROSITE" id="PS50048"/>
    </source>
</evidence>
<feature type="region of interest" description="Disordered" evidence="2">
    <location>
        <begin position="238"/>
        <end position="260"/>
    </location>
</feature>
<dbReference type="InterPro" id="IPR052973">
    <property type="entry name" value="Fungal_sec-metab_reg_TF"/>
</dbReference>
<dbReference type="PROSITE" id="PS50048">
    <property type="entry name" value="ZN2_CY6_FUNGAL_2"/>
    <property type="match status" value="1"/>
</dbReference>
<dbReference type="InterPro" id="IPR036864">
    <property type="entry name" value="Zn2-C6_fun-type_DNA-bd_sf"/>
</dbReference>
<keyword evidence="5" id="KW-1185">Reference proteome</keyword>
<dbReference type="PANTHER" id="PTHR35392">
    <property type="entry name" value="ZN(II)2CYS6 TRANSCRIPTION FACTOR (EUROFUNG)-RELATED-RELATED"/>
    <property type="match status" value="1"/>
</dbReference>
<dbReference type="STRING" id="708197.A0A161Y8W0"/>
<protein>
    <recommendedName>
        <fullName evidence="3">Zn(2)-C6 fungal-type domain-containing protein</fullName>
    </recommendedName>
</protein>
<evidence type="ECO:0000256" key="1">
    <source>
        <dbReference type="ARBA" id="ARBA00023242"/>
    </source>
</evidence>
<feature type="compositionally biased region" description="Polar residues" evidence="2">
    <location>
        <begin position="18"/>
        <end position="33"/>
    </location>
</feature>
<proteinExistence type="predicted"/>
<sequence length="829" mass="91296">YTALPPDSRPSDVGENNKFASVSTNKGVPNSSTRIKRAASKHSALNRLNGEALPPGINTTCETRKPTPTHAPPSVMTSVSSRGPTPHSPYDVQSAADTDESWQYLDYASYPASVGFLPSPASGSLNGYAVVGHHAGSDPAAGLSPLNLDLDPDQSAFSSASFPDQAEAFATSAPSADGQFVAGGEESDFLTPQGYLFSEEQVNLNGLLSDLTSFVNSFQTSVPLTGLETFPQHQEDAINLSQPFPPDANPGPWSPTNLKVDNGSSVFFMEDLSSSSQGSATTSPPRSSPTSPDIKHEGDKATTSSPIRKVITGKVEKKKAAEPASKFVIVTPHSINAHSGRPNPFECFEALKTQTRGRKGPLANATKESALQVRRLGACFCCHSRKVKCDSQRPCKNCTKLAVQVPQVVCWQFSDFLTVLFPDFMRSHFRKDQMSRFMTENVDLDAVELAPREIELFSGLSASLKVKARFFRPRTADVQQHYHLHVQRDRVDLQARGTAPMVLELDSAAQREALKKKVKEYLAAIAAEPKYAKSVTESIRHTELPRKVLDVVHKYASKSDVRCSSPIVASPFANPAQSTMVKKALAIYGAHFVMTRHLCITRSSVVSLQDSGLVPQEVPWVTPRVLNRQIKAVIDELLLRDMQHLFDSFSKSLKPKSRREWAPCMASFLVLCLFMEAVETAADTFVVALNEISLRNRTPPEYKRQDALNINREVENMPFKQFAYQFHQIYQTHSRDTSTKPFNPMLDSSWADQGDLDGPAMEMVMGLKELIQGGNYMDLELLTMDPILPSNGEQHPFPRDVSVNYTGRLVAKFLLSFLDEKHIFGENTL</sequence>
<dbReference type="CDD" id="cd00067">
    <property type="entry name" value="GAL4"/>
    <property type="match status" value="1"/>
</dbReference>
<dbReference type="Proteomes" id="UP000076552">
    <property type="component" value="Unassembled WGS sequence"/>
</dbReference>
<organism evidence="4 5">
    <name type="scientific">Colletotrichum tofieldiae</name>
    <dbReference type="NCBI Taxonomy" id="708197"/>
    <lineage>
        <taxon>Eukaryota</taxon>
        <taxon>Fungi</taxon>
        <taxon>Dikarya</taxon>
        <taxon>Ascomycota</taxon>
        <taxon>Pezizomycotina</taxon>
        <taxon>Sordariomycetes</taxon>
        <taxon>Hypocreomycetidae</taxon>
        <taxon>Glomerellales</taxon>
        <taxon>Glomerellaceae</taxon>
        <taxon>Colletotrichum</taxon>
        <taxon>Colletotrichum spaethianum species complex</taxon>
    </lineage>
</organism>
<dbReference type="GO" id="GO:0000981">
    <property type="term" value="F:DNA-binding transcription factor activity, RNA polymerase II-specific"/>
    <property type="evidence" value="ECO:0007669"/>
    <property type="project" value="InterPro"/>
</dbReference>
<feature type="compositionally biased region" description="Low complexity" evidence="2">
    <location>
        <begin position="273"/>
        <end position="292"/>
    </location>
</feature>
<feature type="non-terminal residue" evidence="4">
    <location>
        <position position="1"/>
    </location>
</feature>
<dbReference type="GO" id="GO:0008270">
    <property type="term" value="F:zinc ion binding"/>
    <property type="evidence" value="ECO:0007669"/>
    <property type="project" value="InterPro"/>
</dbReference>
<gene>
    <name evidence="4" type="ORF">CT0861_00423</name>
</gene>
<evidence type="ECO:0000313" key="4">
    <source>
        <dbReference type="EMBL" id="KZL68347.1"/>
    </source>
</evidence>
<dbReference type="Pfam" id="PF00172">
    <property type="entry name" value="Zn_clus"/>
    <property type="match status" value="1"/>
</dbReference>
<name>A0A161Y8W0_9PEZI</name>
<dbReference type="AlphaFoldDB" id="A0A161Y8W0"/>
<dbReference type="SUPFAM" id="SSF57701">
    <property type="entry name" value="Zn2/Cys6 DNA-binding domain"/>
    <property type="match status" value="1"/>
</dbReference>
<evidence type="ECO:0000256" key="2">
    <source>
        <dbReference type="SAM" id="MobiDB-lite"/>
    </source>
</evidence>
<reference evidence="4 5" key="1">
    <citation type="submission" date="2015-06" db="EMBL/GenBank/DDBJ databases">
        <title>Survival trade-offs in plant roots during colonization by closely related pathogenic and mutualistic fungi.</title>
        <authorList>
            <person name="Hacquard S."/>
            <person name="Kracher B."/>
            <person name="Hiruma K."/>
            <person name="Weinman A."/>
            <person name="Muench P."/>
            <person name="Garrido Oter R."/>
            <person name="Ver Loren van Themaat E."/>
            <person name="Dallerey J.-F."/>
            <person name="Damm U."/>
            <person name="Henrissat B."/>
            <person name="Lespinet O."/>
            <person name="Thon M."/>
            <person name="Kemen E."/>
            <person name="McHardy A.C."/>
            <person name="Schulze-Lefert P."/>
            <person name="O'Connell R.J."/>
        </authorList>
    </citation>
    <scope>NUCLEOTIDE SEQUENCE [LARGE SCALE GENOMIC DNA]</scope>
    <source>
        <strain evidence="4 5">0861</strain>
    </source>
</reference>
<feature type="region of interest" description="Disordered" evidence="2">
    <location>
        <begin position="273"/>
        <end position="308"/>
    </location>
</feature>
<feature type="compositionally biased region" description="Pro residues" evidence="2">
    <location>
        <begin position="243"/>
        <end position="253"/>
    </location>
</feature>